<evidence type="ECO:0000313" key="2">
    <source>
        <dbReference type="EMBL" id="BCT76555.1"/>
    </source>
</evidence>
<dbReference type="EMBL" id="AP024525">
    <property type="protein sequence ID" value="BCT76555.1"/>
    <property type="molecule type" value="Genomic_DNA"/>
</dbReference>
<feature type="compositionally biased region" description="Basic and acidic residues" evidence="1">
    <location>
        <begin position="15"/>
        <end position="41"/>
    </location>
</feature>
<evidence type="ECO:0000256" key="1">
    <source>
        <dbReference type="SAM" id="MobiDB-lite"/>
    </source>
</evidence>
<organism evidence="2 3">
    <name type="scientific">Sinomonas cyclohexanicum</name>
    <name type="common">Corynebacterium cyclohexanicum</name>
    <dbReference type="NCBI Taxonomy" id="322009"/>
    <lineage>
        <taxon>Bacteria</taxon>
        <taxon>Bacillati</taxon>
        <taxon>Actinomycetota</taxon>
        <taxon>Actinomycetes</taxon>
        <taxon>Micrococcales</taxon>
        <taxon>Micrococcaceae</taxon>
        <taxon>Sinomonas</taxon>
    </lineage>
</organism>
<gene>
    <name evidence="2" type="ORF">SCMU_23970</name>
</gene>
<protein>
    <submittedName>
        <fullName evidence="2">Uncharacterized protein</fullName>
    </submittedName>
</protein>
<evidence type="ECO:0000313" key="3">
    <source>
        <dbReference type="Proteomes" id="UP001319861"/>
    </source>
</evidence>
<dbReference type="Proteomes" id="UP001319861">
    <property type="component" value="Chromosome"/>
</dbReference>
<accession>A0ABN6FJT6</accession>
<keyword evidence="3" id="KW-1185">Reference proteome</keyword>
<proteinExistence type="predicted"/>
<feature type="region of interest" description="Disordered" evidence="1">
    <location>
        <begin position="1"/>
        <end position="41"/>
    </location>
</feature>
<name>A0ABN6FJT6_SINCY</name>
<dbReference type="RefSeq" id="WP_229229361.1">
    <property type="nucleotide sequence ID" value="NZ_AP024525.1"/>
</dbReference>
<reference evidence="2 3" key="1">
    <citation type="journal article" date="2021" name="J. Biosci. Bioeng.">
        <title>Identification and characterization of a chc gene cluster responsible for the aromatization pathway of cyclohexanecarboxylate degradation in Sinomonas cyclohexanicum ATCC 51369.</title>
        <authorList>
            <person name="Yamamoto T."/>
            <person name="Hasegawa Y."/>
            <person name="Lau P.C.K."/>
            <person name="Iwaki H."/>
        </authorList>
    </citation>
    <scope>NUCLEOTIDE SEQUENCE [LARGE SCALE GENOMIC DNA]</scope>
    <source>
        <strain evidence="2 3">ATCC 51369</strain>
    </source>
</reference>
<sequence>MNRDTEGSTELPDEGAGHEGAGRQGEDQTRERRPGASDRRVQIAAAKLRVVLDERLHRPTPEWVKRLAEQKLAS</sequence>